<reference evidence="1" key="1">
    <citation type="submission" date="2020-04" db="EMBL/GenBank/DDBJ databases">
        <authorList>
            <person name="Chiriac C."/>
            <person name="Salcher M."/>
            <person name="Ghai R."/>
            <person name="Kavagutti S V."/>
        </authorList>
    </citation>
    <scope>NUCLEOTIDE SEQUENCE</scope>
</reference>
<protein>
    <submittedName>
        <fullName evidence="1">Phage tail repeat like</fullName>
    </submittedName>
</protein>
<name>A0A6J5M4X6_9CAUD</name>
<evidence type="ECO:0000313" key="1">
    <source>
        <dbReference type="EMBL" id="CAB4140533.1"/>
    </source>
</evidence>
<dbReference type="EMBL" id="LR796375">
    <property type="protein sequence ID" value="CAB4140533.1"/>
    <property type="molecule type" value="Genomic_DNA"/>
</dbReference>
<proteinExistence type="predicted"/>
<dbReference type="Pfam" id="PF12789">
    <property type="entry name" value="PTR"/>
    <property type="match status" value="1"/>
</dbReference>
<sequence>MSTRLQLEILRAQQAKAAGASQAAARATTTVSPTVSVVDVVGLQTALDAKASLDHAHAIAGVTGLQAALDAKAASGHSHDISGVTGLQAALDAKAVSGHTHDIASVTGLQAALDAKAASGHSHTIANVTGLQTALDAKAAAVHTHLPGDIGQDGATNGQVLTWSGSSWGPATPGEGSASLSSGQAFLATDVAMASANTWYDGPSLSLAAGTWLILASATVGRTGTTAGSYNIRISTGTTHYASVQQYHASVANNWAALSCNAIVTLGATTTIKLQAAGTVASDVLKAATPNSASGNNATGLVAVKIA</sequence>
<accession>A0A6J5M4X6</accession>
<organism evidence="1">
    <name type="scientific">uncultured Caudovirales phage</name>
    <dbReference type="NCBI Taxonomy" id="2100421"/>
    <lineage>
        <taxon>Viruses</taxon>
        <taxon>Duplodnaviria</taxon>
        <taxon>Heunggongvirae</taxon>
        <taxon>Uroviricota</taxon>
        <taxon>Caudoviricetes</taxon>
        <taxon>Peduoviridae</taxon>
        <taxon>Maltschvirus</taxon>
        <taxon>Maltschvirus maltsch</taxon>
    </lineage>
</organism>
<gene>
    <name evidence="1" type="ORF">UFOVP403_34</name>
</gene>